<name>A0A3D9BWW4_9RHOB</name>
<dbReference type="GO" id="GO:0019867">
    <property type="term" value="C:outer membrane"/>
    <property type="evidence" value="ECO:0007669"/>
    <property type="project" value="InterPro"/>
</dbReference>
<evidence type="ECO:0000256" key="4">
    <source>
        <dbReference type="SAM" id="SignalP"/>
    </source>
</evidence>
<evidence type="ECO:0000259" key="6">
    <source>
        <dbReference type="Pfam" id="PF07244"/>
    </source>
</evidence>
<proteinExistence type="predicted"/>
<dbReference type="PANTHER" id="PTHR12815">
    <property type="entry name" value="SORTING AND ASSEMBLY MACHINERY SAMM50 PROTEIN FAMILY MEMBER"/>
    <property type="match status" value="1"/>
</dbReference>
<evidence type="ECO:0000256" key="2">
    <source>
        <dbReference type="ARBA" id="ARBA00022452"/>
    </source>
</evidence>
<keyword evidence="8" id="KW-1185">Reference proteome</keyword>
<evidence type="ECO:0000259" key="5">
    <source>
        <dbReference type="Pfam" id="PF01103"/>
    </source>
</evidence>
<dbReference type="InterPro" id="IPR010827">
    <property type="entry name" value="BamA/TamA_POTRA"/>
</dbReference>
<dbReference type="Gene3D" id="3.10.20.310">
    <property type="entry name" value="membrane protein fhac"/>
    <property type="match status" value="1"/>
</dbReference>
<keyword evidence="4" id="KW-0732">Signal</keyword>
<dbReference type="InterPro" id="IPR039910">
    <property type="entry name" value="D15-like"/>
</dbReference>
<gene>
    <name evidence="7" type="ORF">DRV84_04685</name>
</gene>
<comment type="subcellular location">
    <subcellularLocation>
        <location evidence="1">Membrane</location>
    </subcellularLocation>
</comment>
<dbReference type="EMBL" id="QOHR01000004">
    <property type="protein sequence ID" value="REC57886.1"/>
    <property type="molecule type" value="Genomic_DNA"/>
</dbReference>
<evidence type="ECO:0000256" key="3">
    <source>
        <dbReference type="ARBA" id="ARBA00023136"/>
    </source>
</evidence>
<feature type="domain" description="POTRA" evidence="6">
    <location>
        <begin position="203"/>
        <end position="274"/>
    </location>
</feature>
<dbReference type="OrthoDB" id="9769707at2"/>
<dbReference type="RefSeq" id="WP_115978723.1">
    <property type="nucleotide sequence ID" value="NZ_QOHR01000004.1"/>
</dbReference>
<dbReference type="Pfam" id="PF01103">
    <property type="entry name" value="Omp85"/>
    <property type="match status" value="1"/>
</dbReference>
<dbReference type="AlphaFoldDB" id="A0A3D9BWW4"/>
<dbReference type="Pfam" id="PF07244">
    <property type="entry name" value="POTRA"/>
    <property type="match status" value="1"/>
</dbReference>
<accession>A0A3D9BWW4</accession>
<keyword evidence="2" id="KW-0812">Transmembrane</keyword>
<reference evidence="7 8" key="1">
    <citation type="journal article" date="2017" name="Int. J. Syst. Evol. Microbiol.">
        <title>Rhodosalinus sediminis gen. nov., sp. nov., isolated from marine saltern.</title>
        <authorList>
            <person name="Guo L.Y."/>
            <person name="Ling S.K."/>
            <person name="Li C.M."/>
            <person name="Chen G.J."/>
            <person name="Du Z.J."/>
        </authorList>
    </citation>
    <scope>NUCLEOTIDE SEQUENCE [LARGE SCALE GENOMIC DNA]</scope>
    <source>
        <strain evidence="7 8">WDN1C137</strain>
    </source>
</reference>
<sequence>MTVRLRACLASIVTAAALLAGGPLAAAEIRLDVEGLGDALRDDLRAALLTREIERTEDPSAQDLVAAAQADYRRILTVLYDAGFFGASVSIEVDGTEAAELSPIAAPERVERVTYRVRAAQRFSFGLAQIGPLAPGTTPPEAFRPGRAARTERIQGAIDAAVADWRAIGHAKARIARERILARHGARRLDVTLDVAPGPRLRFGTLEVTGNAGVRTARIRAIAGLPEGAVFDPEEVERATRRLRRTEAFSAVALREAETPGPDGTLDIAATVQEAPRRRVGFGAELNSVEGAAVSAYWLHRNLLGGAERLRIEGDVSGIDGGTDGLDYRLRTEVRRPATFGSDTDLRATLAFERLGEPNFDSTSARAVVGLDRIVREGFEVFAGAGLRYEDSETVFGSEGHRQVILPLEATYDRRDDPVDPRAGYFLGATALPFVALDDDASGLRLTADARAYRAVGFDDRVVLAGRLQLGSVIGPELRDAVAEDLFFSGGGGTVRGQDYQSLGIDVPALGGTSGGRSFVGLSAEVRGRLTERISLVGFYDRGTIGRDALPDADSPSHAGAGLGLRYDTGFGPIRLDVATQADADAAGEDVFFYIGIGQAF</sequence>
<evidence type="ECO:0000256" key="1">
    <source>
        <dbReference type="ARBA" id="ARBA00004370"/>
    </source>
</evidence>
<dbReference type="InterPro" id="IPR000184">
    <property type="entry name" value="Bac_surfAg_D15"/>
</dbReference>
<comment type="caution">
    <text evidence="7">The sequence shown here is derived from an EMBL/GenBank/DDBJ whole genome shotgun (WGS) entry which is preliminary data.</text>
</comment>
<organism evidence="7 8">
    <name type="scientific">Rhodosalinus sediminis</name>
    <dbReference type="NCBI Taxonomy" id="1940533"/>
    <lineage>
        <taxon>Bacteria</taxon>
        <taxon>Pseudomonadati</taxon>
        <taxon>Pseudomonadota</taxon>
        <taxon>Alphaproteobacteria</taxon>
        <taxon>Rhodobacterales</taxon>
        <taxon>Paracoccaceae</taxon>
        <taxon>Rhodosalinus</taxon>
    </lineage>
</organism>
<dbReference type="Gene3D" id="2.40.160.50">
    <property type="entry name" value="membrane protein fhac: a member of the omp85/tpsb transporter family"/>
    <property type="match status" value="1"/>
</dbReference>
<keyword evidence="2" id="KW-1134">Transmembrane beta strand</keyword>
<dbReference type="PANTHER" id="PTHR12815:SF42">
    <property type="entry name" value="BACTERIAL SURFACE ANTIGEN (D15) DOMAIN-CONTAINING PROTEIN"/>
    <property type="match status" value="1"/>
</dbReference>
<feature type="signal peptide" evidence="4">
    <location>
        <begin position="1"/>
        <end position="26"/>
    </location>
</feature>
<evidence type="ECO:0000313" key="8">
    <source>
        <dbReference type="Proteomes" id="UP000257131"/>
    </source>
</evidence>
<evidence type="ECO:0000313" key="7">
    <source>
        <dbReference type="EMBL" id="REC57886.1"/>
    </source>
</evidence>
<dbReference type="Proteomes" id="UP000257131">
    <property type="component" value="Unassembled WGS sequence"/>
</dbReference>
<feature type="chain" id="PRO_5017631018" evidence="4">
    <location>
        <begin position="27"/>
        <end position="601"/>
    </location>
</feature>
<protein>
    <submittedName>
        <fullName evidence="7">Outer membrane protein assembly factor</fullName>
    </submittedName>
</protein>
<feature type="domain" description="Bacterial surface antigen (D15)" evidence="5">
    <location>
        <begin position="302"/>
        <end position="601"/>
    </location>
</feature>
<keyword evidence="3" id="KW-0472">Membrane</keyword>